<keyword evidence="2" id="KW-1185">Reference proteome</keyword>
<name>A0A6P6TJY8_COFAR</name>
<dbReference type="AlphaFoldDB" id="A0A6P6TJY8"/>
<evidence type="ECO:0000256" key="1">
    <source>
        <dbReference type="SAM" id="MobiDB-lite"/>
    </source>
</evidence>
<dbReference type="OrthoDB" id="672310at2759"/>
<feature type="region of interest" description="Disordered" evidence="1">
    <location>
        <begin position="31"/>
        <end position="88"/>
    </location>
</feature>
<sequence>MHDGRLQKRALHYKSFPTLMEKRVHDHHIFPCQSSPHVHTHKLMPAPKSPSAPPPATPNGEIAPERSPSPSRPQIALQQSSHQNKKGSFISTKLFRRVRSVFKSFPIVSTPCKMPIPINGGRPHDSHHIHGGKQMTGTLFGYRKARVNLAIQENPRCLPLLVLELSINTGKLLHEMGLGLVRIALECEKHHPSEKIKLIDEPIWTMYCNGKKVGYALKREPTEDDLNVIQMLHAASMGAGVLPIDHTSAGESSSDEGELTYMRACFERVVGSRDSETYYMMNPDGRNSGPELSIFFVRV</sequence>
<dbReference type="GeneID" id="113701769"/>
<dbReference type="GO" id="GO:0010274">
    <property type="term" value="P:hydrotropism"/>
    <property type="evidence" value="ECO:0007669"/>
    <property type="project" value="InterPro"/>
</dbReference>
<dbReference type="Pfam" id="PF04759">
    <property type="entry name" value="DUF617"/>
    <property type="match status" value="1"/>
</dbReference>
<dbReference type="InterPro" id="IPR006460">
    <property type="entry name" value="MIZ1-like_pln"/>
</dbReference>
<protein>
    <submittedName>
        <fullName evidence="3">Protein MIZU-KUSSEI 1-like</fullName>
    </submittedName>
</protein>
<dbReference type="NCBIfam" id="TIGR01570">
    <property type="entry name" value="A_thal_3588"/>
    <property type="match status" value="1"/>
</dbReference>
<reference evidence="2" key="1">
    <citation type="journal article" date="2025" name="Foods">
        <title>Unveiling the Microbial Signatures of Arabica Coffee Cherries: Insights into Ripeness Specific Diversity, Functional Traits, and Implications for Quality and Safety.</title>
        <authorList>
            <consortium name="RefSeq"/>
            <person name="Tenea G.N."/>
            <person name="Cifuentes V."/>
            <person name="Reyes P."/>
            <person name="Cevallos-Vallejos M."/>
        </authorList>
    </citation>
    <scope>NUCLEOTIDE SEQUENCE [LARGE SCALE GENOMIC DNA]</scope>
</reference>
<dbReference type="RefSeq" id="XP_027078352.2">
    <property type="nucleotide sequence ID" value="XM_027222551.2"/>
</dbReference>
<dbReference type="PANTHER" id="PTHR31696">
    <property type="entry name" value="PROTEIN MIZU-KUSSEI 1"/>
    <property type="match status" value="1"/>
</dbReference>
<proteinExistence type="predicted"/>
<dbReference type="Proteomes" id="UP001652660">
    <property type="component" value="Chromosome 7c"/>
</dbReference>
<accession>A0A6P6TJY8</accession>
<organism evidence="2 3">
    <name type="scientific">Coffea arabica</name>
    <name type="common">Arabian coffee</name>
    <dbReference type="NCBI Taxonomy" id="13443"/>
    <lineage>
        <taxon>Eukaryota</taxon>
        <taxon>Viridiplantae</taxon>
        <taxon>Streptophyta</taxon>
        <taxon>Embryophyta</taxon>
        <taxon>Tracheophyta</taxon>
        <taxon>Spermatophyta</taxon>
        <taxon>Magnoliopsida</taxon>
        <taxon>eudicotyledons</taxon>
        <taxon>Gunneridae</taxon>
        <taxon>Pentapetalae</taxon>
        <taxon>asterids</taxon>
        <taxon>lamiids</taxon>
        <taxon>Gentianales</taxon>
        <taxon>Rubiaceae</taxon>
        <taxon>Ixoroideae</taxon>
        <taxon>Gardenieae complex</taxon>
        <taxon>Bertiereae - Coffeeae clade</taxon>
        <taxon>Coffeeae</taxon>
        <taxon>Coffea</taxon>
    </lineage>
</organism>
<feature type="compositionally biased region" description="Pro residues" evidence="1">
    <location>
        <begin position="47"/>
        <end position="57"/>
    </location>
</feature>
<evidence type="ECO:0000313" key="3">
    <source>
        <dbReference type="RefSeq" id="XP_027078352.2"/>
    </source>
</evidence>
<gene>
    <name evidence="3" type="primary">LOC113701769</name>
</gene>
<evidence type="ECO:0000313" key="2">
    <source>
        <dbReference type="Proteomes" id="UP001652660"/>
    </source>
</evidence>
<dbReference type="PANTHER" id="PTHR31696:SF73">
    <property type="entry name" value="EXPRESSED PROTEIN"/>
    <property type="match status" value="1"/>
</dbReference>
<reference evidence="3" key="2">
    <citation type="submission" date="2025-08" db="UniProtKB">
        <authorList>
            <consortium name="RefSeq"/>
        </authorList>
    </citation>
    <scope>IDENTIFICATION</scope>
    <source>
        <tissue evidence="3">Leaves</tissue>
    </source>
</reference>